<organism evidence="1 2">
    <name type="scientific">Plasmopara halstedii</name>
    <name type="common">Downy mildew of sunflower</name>
    <dbReference type="NCBI Taxonomy" id="4781"/>
    <lineage>
        <taxon>Eukaryota</taxon>
        <taxon>Sar</taxon>
        <taxon>Stramenopiles</taxon>
        <taxon>Oomycota</taxon>
        <taxon>Peronosporomycetes</taxon>
        <taxon>Peronosporales</taxon>
        <taxon>Peronosporaceae</taxon>
        <taxon>Plasmopara</taxon>
    </lineage>
</organism>
<proteinExistence type="predicted"/>
<dbReference type="OrthoDB" id="112503at2759"/>
<reference evidence="2" key="1">
    <citation type="submission" date="2014-09" db="EMBL/GenBank/DDBJ databases">
        <authorList>
            <person name="Sharma Rahul"/>
            <person name="Thines Marco"/>
        </authorList>
    </citation>
    <scope>NUCLEOTIDE SEQUENCE [LARGE SCALE GENOMIC DNA]</scope>
</reference>
<dbReference type="Proteomes" id="UP000054928">
    <property type="component" value="Unassembled WGS sequence"/>
</dbReference>
<keyword evidence="2" id="KW-1185">Reference proteome</keyword>
<dbReference type="RefSeq" id="XP_024585824.1">
    <property type="nucleotide sequence ID" value="XM_024720646.1"/>
</dbReference>
<dbReference type="GeneID" id="36402273"/>
<protein>
    <submittedName>
        <fullName evidence="1">Uncharacterized protein</fullName>
    </submittedName>
</protein>
<accession>A0A0P1B3Y6</accession>
<dbReference type="EMBL" id="CCYD01003055">
    <property type="protein sequence ID" value="CEG49455.1"/>
    <property type="molecule type" value="Genomic_DNA"/>
</dbReference>
<dbReference type="AlphaFoldDB" id="A0A0P1B3Y6"/>
<dbReference type="OMA" id="IVEDSMY"/>
<name>A0A0P1B3Y6_PLAHL</name>
<evidence type="ECO:0000313" key="1">
    <source>
        <dbReference type="EMBL" id="CEG49455.1"/>
    </source>
</evidence>
<sequence length="135" mass="15667">MGGQTSRMVREIVEDSMYIIQHTSRKNYERSRVAHTEVQSKLMELRRLNHEILQSPASDAQRSDVYKSFQSAMGQQRKALDEQAEEFAKQFELPKSYEKIADAYIEEEQTLTRKSEQALQDLKYGATTIMTKGNE</sequence>
<evidence type="ECO:0000313" key="2">
    <source>
        <dbReference type="Proteomes" id="UP000054928"/>
    </source>
</evidence>